<evidence type="ECO:0000256" key="4">
    <source>
        <dbReference type="ARBA" id="ARBA00022763"/>
    </source>
</evidence>
<evidence type="ECO:0000256" key="3">
    <source>
        <dbReference type="ARBA" id="ARBA00012000"/>
    </source>
</evidence>
<dbReference type="KEGG" id="fya:KMW28_21370"/>
<dbReference type="GO" id="GO:0005737">
    <property type="term" value="C:cytoplasm"/>
    <property type="evidence" value="ECO:0007669"/>
    <property type="project" value="TreeGrafter"/>
</dbReference>
<evidence type="ECO:0000313" key="8">
    <source>
        <dbReference type="Proteomes" id="UP000678679"/>
    </source>
</evidence>
<dbReference type="GO" id="GO:0006307">
    <property type="term" value="P:DNA alkylation repair"/>
    <property type="evidence" value="ECO:0007669"/>
    <property type="project" value="TreeGrafter"/>
</dbReference>
<sequence length="210" mass="24237">MNNTLYFPIPEEAISYLKKKDKKLSVAIDRIGEIKRPINPDLFSALVNSIVGQQISTKAQKTVWNRIKNGVGVVTPKSIHEFDREELKSFGLSYRKVDYIKDFSAKVYTNEFDIESLTEMTDDEVCKQLSSLKGIGNWTAEMLMLFSMQRQNILSFGDLAIIRGICKLYGHKEVDKVRFEKYRKRYSPYGSVASLYLWAISHEDFVVRKS</sequence>
<comment type="similarity">
    <text evidence="2">Belongs to the alkylbase DNA glycosidase AlkA family.</text>
</comment>
<organism evidence="7 8">
    <name type="scientific">Flammeovirga yaeyamensis</name>
    <dbReference type="NCBI Taxonomy" id="367791"/>
    <lineage>
        <taxon>Bacteria</taxon>
        <taxon>Pseudomonadati</taxon>
        <taxon>Bacteroidota</taxon>
        <taxon>Cytophagia</taxon>
        <taxon>Cytophagales</taxon>
        <taxon>Flammeovirgaceae</taxon>
        <taxon>Flammeovirga</taxon>
    </lineage>
</organism>
<evidence type="ECO:0000256" key="2">
    <source>
        <dbReference type="ARBA" id="ARBA00010817"/>
    </source>
</evidence>
<dbReference type="Gene3D" id="1.10.340.30">
    <property type="entry name" value="Hypothetical protein, domain 2"/>
    <property type="match status" value="1"/>
</dbReference>
<comment type="catalytic activity">
    <reaction evidence="1">
        <text>Hydrolysis of alkylated DNA, releasing 3-methyladenine, 3-methylguanine, 7-methylguanine and 7-methyladenine.</text>
        <dbReference type="EC" id="3.2.2.21"/>
    </reaction>
</comment>
<dbReference type="SUPFAM" id="SSF48150">
    <property type="entry name" value="DNA-glycosylase"/>
    <property type="match status" value="1"/>
</dbReference>
<name>A0AAX1NBZ1_9BACT</name>
<dbReference type="Pfam" id="PF00730">
    <property type="entry name" value="HhH-GPD"/>
    <property type="match status" value="1"/>
</dbReference>
<evidence type="ECO:0000256" key="5">
    <source>
        <dbReference type="ARBA" id="ARBA00023204"/>
    </source>
</evidence>
<evidence type="ECO:0000313" key="7">
    <source>
        <dbReference type="EMBL" id="QWG04975.1"/>
    </source>
</evidence>
<evidence type="ECO:0000256" key="1">
    <source>
        <dbReference type="ARBA" id="ARBA00000086"/>
    </source>
</evidence>
<dbReference type="Proteomes" id="UP000678679">
    <property type="component" value="Chromosome 2"/>
</dbReference>
<dbReference type="PANTHER" id="PTHR43003:SF5">
    <property type="entry name" value="DNA-3-METHYLADENINE GLYCOSYLASE"/>
    <property type="match status" value="1"/>
</dbReference>
<proteinExistence type="inferred from homology"/>
<dbReference type="EC" id="3.2.2.21" evidence="3"/>
<gene>
    <name evidence="7" type="ORF">KMW28_21370</name>
</gene>
<dbReference type="CDD" id="cd00056">
    <property type="entry name" value="ENDO3c"/>
    <property type="match status" value="1"/>
</dbReference>
<feature type="domain" description="HhH-GPD" evidence="6">
    <location>
        <begin position="51"/>
        <end position="202"/>
    </location>
</feature>
<dbReference type="InterPro" id="IPR003265">
    <property type="entry name" value="HhH-GPD_domain"/>
</dbReference>
<reference evidence="7 8" key="1">
    <citation type="submission" date="2021-05" db="EMBL/GenBank/DDBJ databases">
        <title>Comparative genomic studies on the polysaccharide-degrading batcterial strains of the Flammeovirga genus.</title>
        <authorList>
            <person name="Zewei F."/>
            <person name="Zheng Z."/>
            <person name="Yu L."/>
            <person name="Ruyue G."/>
            <person name="Yanhong M."/>
            <person name="Yuanyuan C."/>
            <person name="Jingyan G."/>
            <person name="Wenjun H."/>
        </authorList>
    </citation>
    <scope>NUCLEOTIDE SEQUENCE [LARGE SCALE GENOMIC DNA]</scope>
    <source>
        <strain evidence="7 8">NBRC:100898</strain>
    </source>
</reference>
<dbReference type="RefSeq" id="WP_169662335.1">
    <property type="nucleotide sequence ID" value="NZ_CP076133.1"/>
</dbReference>
<evidence type="ECO:0000259" key="6">
    <source>
        <dbReference type="SMART" id="SM00478"/>
    </source>
</evidence>
<accession>A0AAX1NBZ1</accession>
<dbReference type="GO" id="GO:0043916">
    <property type="term" value="F:DNA-7-methylguanine glycosylase activity"/>
    <property type="evidence" value="ECO:0007669"/>
    <property type="project" value="TreeGrafter"/>
</dbReference>
<dbReference type="AlphaFoldDB" id="A0AAX1NBZ1"/>
<dbReference type="GO" id="GO:0006285">
    <property type="term" value="P:base-excision repair, AP site formation"/>
    <property type="evidence" value="ECO:0007669"/>
    <property type="project" value="TreeGrafter"/>
</dbReference>
<dbReference type="PANTHER" id="PTHR43003">
    <property type="entry name" value="DNA-3-METHYLADENINE GLYCOSYLASE"/>
    <property type="match status" value="1"/>
</dbReference>
<protein>
    <recommendedName>
        <fullName evidence="3">DNA-3-methyladenine glycosylase II</fullName>
        <ecNumber evidence="3">3.2.2.21</ecNumber>
    </recommendedName>
</protein>
<dbReference type="GO" id="GO:0032993">
    <property type="term" value="C:protein-DNA complex"/>
    <property type="evidence" value="ECO:0007669"/>
    <property type="project" value="TreeGrafter"/>
</dbReference>
<dbReference type="InterPro" id="IPR051912">
    <property type="entry name" value="Alkylbase_DNA_Glycosylase/TA"/>
</dbReference>
<dbReference type="InterPro" id="IPR011257">
    <property type="entry name" value="DNA_glycosylase"/>
</dbReference>
<dbReference type="FunFam" id="1.10.340.30:FF:000004">
    <property type="entry name" value="DNA-3-methyladenine glycosylase II"/>
    <property type="match status" value="1"/>
</dbReference>
<dbReference type="EMBL" id="CP076133">
    <property type="protein sequence ID" value="QWG04975.1"/>
    <property type="molecule type" value="Genomic_DNA"/>
</dbReference>
<dbReference type="SMART" id="SM00478">
    <property type="entry name" value="ENDO3c"/>
    <property type="match status" value="1"/>
</dbReference>
<dbReference type="GO" id="GO:0032131">
    <property type="term" value="F:alkylated DNA binding"/>
    <property type="evidence" value="ECO:0007669"/>
    <property type="project" value="TreeGrafter"/>
</dbReference>
<dbReference type="Gene3D" id="1.10.1670.40">
    <property type="match status" value="1"/>
</dbReference>
<keyword evidence="8" id="KW-1185">Reference proteome</keyword>
<keyword evidence="5" id="KW-0234">DNA repair</keyword>
<keyword evidence="4" id="KW-0227">DNA damage</keyword>
<dbReference type="GO" id="GO:0008725">
    <property type="term" value="F:DNA-3-methyladenine glycosylase activity"/>
    <property type="evidence" value="ECO:0007669"/>
    <property type="project" value="TreeGrafter"/>
</dbReference>